<dbReference type="Proteomes" id="UP000005226">
    <property type="component" value="Chromosome 16"/>
</dbReference>
<comment type="subunit">
    <text evidence="7">Homodimer.</text>
</comment>
<evidence type="ECO:0000259" key="8">
    <source>
        <dbReference type="PROSITE" id="PS50203"/>
    </source>
</evidence>
<proteinExistence type="inferred from homology"/>
<dbReference type="SUPFAM" id="SSF49758">
    <property type="entry name" value="Calpain large subunit, middle domain (domain III)"/>
    <property type="match status" value="1"/>
</dbReference>
<dbReference type="GO" id="GO:0005509">
    <property type="term" value="F:calcium ion binding"/>
    <property type="evidence" value="ECO:0007669"/>
    <property type="project" value="UniProtKB-UniRule"/>
</dbReference>
<dbReference type="GO" id="GO:0005737">
    <property type="term" value="C:cytoplasm"/>
    <property type="evidence" value="ECO:0007669"/>
    <property type="project" value="UniProtKB-SubCell"/>
</dbReference>
<accession>A0A674PN23</accession>
<dbReference type="GO" id="GO:0043066">
    <property type="term" value="P:negative regulation of apoptotic process"/>
    <property type="evidence" value="ECO:0007669"/>
    <property type="project" value="TreeGrafter"/>
</dbReference>
<dbReference type="Gene3D" id="2.60.120.380">
    <property type="match status" value="1"/>
</dbReference>
<dbReference type="SMART" id="SM00720">
    <property type="entry name" value="calpain_III"/>
    <property type="match status" value="1"/>
</dbReference>
<sequence length="732" mass="84400">MGEERAKVPVMEETSVRVLCLSEASYESDDKSDYPPAGTNSIYSAILSRNEAVKDAKRLKTFLELRDKYVKKKVIFEDPLFPANDSSLFYSHKPPMKIEWKRPSEICENPQFIIDGANRTDICQGELGDCWLLAAIACLTVNEKLLYRVIPPDQSFTQNYAGIFHFQFWRYGEWVDVLVDDRLPTCRGQLVFTKSFRKNEFWSALLEKAYAKLHGSYEALKGGNTLEAMEDFTGGVTEFFELSEPPRELYSIMRKALERGSLMGCSIDVSSVSELETRTEQGLVKGHAYSIIGLTECDEVANKAKVRLIRLRNPWGIVLWKGPWCPNSKEWSTISIADQENLKKQTVESSEFWMSFDDFQRNFTKLEMCNLTPDALQGEERHSWMVSVNQGRWVRGSSAGGCRNYPDTFWTNPQYRMKLYEEDDDSEGSQETCTVVVALMQKGRRMQRQQGNRFFTIGFSIYKMCGQTQHLQKDFFLYTASTAKCKTYINLREVTERFHLPPGEYVIIPTTFEPHQEGEFILRVFSEKQSTSDRGHNRTDTVFVSDRARANKEIEHDGIRGEKRKPKVTIDDTDDSHSFSLHQDMQICANELKGIMKNVLDKHSEIKTEGFSLETCRSMIALMDPELVQQVLTSARVFQLIFRRYTKDKTCSISSFEMRNAVNDAGFHLNNQLYDIIAMRYADEHLNINFDGYICCFVRLEGMFRAFNAFDKDGDGIIKLNVLEWLQLTMYS</sequence>
<dbReference type="Gene3D" id="3.90.70.10">
    <property type="entry name" value="Cysteine proteinases"/>
    <property type="match status" value="1"/>
</dbReference>
<dbReference type="GO" id="GO:0006508">
    <property type="term" value="P:proteolysis"/>
    <property type="evidence" value="ECO:0007669"/>
    <property type="project" value="UniProtKB-UniRule"/>
</dbReference>
<dbReference type="InterPro" id="IPR022683">
    <property type="entry name" value="Calpain_III"/>
</dbReference>
<dbReference type="InterPro" id="IPR001300">
    <property type="entry name" value="Peptidase_C2_calpain_cat"/>
</dbReference>
<dbReference type="Gene3D" id="1.10.238.10">
    <property type="entry name" value="EF-hand"/>
    <property type="match status" value="1"/>
</dbReference>
<dbReference type="PRINTS" id="PR00704">
    <property type="entry name" value="CALPAIN"/>
</dbReference>
<dbReference type="InterPro" id="IPR000169">
    <property type="entry name" value="Pept_cys_AS"/>
</dbReference>
<dbReference type="Pfam" id="PF01067">
    <property type="entry name" value="Calpain_III"/>
    <property type="match status" value="1"/>
</dbReference>
<feature type="active site" evidence="5 6">
    <location>
        <position position="130"/>
    </location>
</feature>
<evidence type="ECO:0000259" key="9">
    <source>
        <dbReference type="PROSITE" id="PS50222"/>
    </source>
</evidence>
<evidence type="ECO:0000256" key="2">
    <source>
        <dbReference type="ARBA" id="ARBA00022670"/>
    </source>
</evidence>
<dbReference type="AlphaFoldDB" id="A0A674PN23"/>
<dbReference type="PANTHER" id="PTHR10183:SF329">
    <property type="entry name" value="CALPAIN-3"/>
    <property type="match status" value="1"/>
</dbReference>
<dbReference type="GO" id="GO:0004198">
    <property type="term" value="F:calcium-dependent cysteine-type endopeptidase activity"/>
    <property type="evidence" value="ECO:0007669"/>
    <property type="project" value="UniProtKB-UniRule"/>
</dbReference>
<dbReference type="InterPro" id="IPR022684">
    <property type="entry name" value="Calpain_cysteine_protease"/>
</dbReference>
<dbReference type="SUPFAM" id="SSF47473">
    <property type="entry name" value="EF-hand"/>
    <property type="match status" value="1"/>
</dbReference>
<gene>
    <name evidence="10" type="primary">capn3b</name>
    <name evidence="10" type="synonym">CAPN3</name>
</gene>
<evidence type="ECO:0000256" key="6">
    <source>
        <dbReference type="PROSITE-ProRule" id="PRU00239"/>
    </source>
</evidence>
<dbReference type="InterPro" id="IPR022682">
    <property type="entry name" value="Calpain_domain_III"/>
</dbReference>
<dbReference type="PANTHER" id="PTHR10183">
    <property type="entry name" value="CALPAIN"/>
    <property type="match status" value="1"/>
</dbReference>
<reference evidence="10" key="3">
    <citation type="submission" date="2025-09" db="UniProtKB">
        <authorList>
            <consortium name="Ensembl"/>
        </authorList>
    </citation>
    <scope>IDENTIFICATION</scope>
</reference>
<evidence type="ECO:0000256" key="4">
    <source>
        <dbReference type="ARBA" id="ARBA00022807"/>
    </source>
</evidence>
<dbReference type="InterPro" id="IPR002048">
    <property type="entry name" value="EF_hand_dom"/>
</dbReference>
<evidence type="ECO:0000313" key="10">
    <source>
        <dbReference type="Ensembl" id="ENSTRUP00000087192.1"/>
    </source>
</evidence>
<keyword evidence="4 6" id="KW-0788">Thiol protease</keyword>
<comment type="subcellular location">
    <subcellularLocation>
        <location evidence="7">Cytoplasm</location>
    </subcellularLocation>
</comment>
<comment type="similarity">
    <text evidence="1 7">Belongs to the peptidase C2 family.</text>
</comment>
<name>A0A674PN23_TAKRU</name>
<feature type="domain" description="EF-hand" evidence="9">
    <location>
        <begin position="698"/>
        <end position="732"/>
    </location>
</feature>
<dbReference type="InterPro" id="IPR036213">
    <property type="entry name" value="Calpain_III_sf"/>
</dbReference>
<evidence type="ECO:0000256" key="3">
    <source>
        <dbReference type="ARBA" id="ARBA00022801"/>
    </source>
</evidence>
<feature type="active site" evidence="5 6">
    <location>
        <position position="287"/>
    </location>
</feature>
<protein>
    <recommendedName>
        <fullName evidence="7">Calpain-3</fullName>
        <ecNumber evidence="7">3.4.22.54</ecNumber>
    </recommendedName>
</protein>
<feature type="active site" evidence="5 6">
    <location>
        <position position="313"/>
    </location>
</feature>
<keyword evidence="7" id="KW-0479">Metal-binding</keyword>
<dbReference type="CDD" id="cd00214">
    <property type="entry name" value="Calpain_III"/>
    <property type="match status" value="1"/>
</dbReference>
<evidence type="ECO:0000256" key="5">
    <source>
        <dbReference type="PIRSR" id="PIRSR622684-1"/>
    </source>
</evidence>
<dbReference type="InterPro" id="IPR033883">
    <property type="entry name" value="C2_III"/>
</dbReference>
<dbReference type="PROSITE" id="PS50222">
    <property type="entry name" value="EF_HAND_2"/>
    <property type="match status" value="1"/>
</dbReference>
<evidence type="ECO:0000313" key="11">
    <source>
        <dbReference type="Proteomes" id="UP000005226"/>
    </source>
</evidence>
<reference evidence="10" key="2">
    <citation type="submission" date="2025-08" db="UniProtKB">
        <authorList>
            <consortium name="Ensembl"/>
        </authorList>
    </citation>
    <scope>IDENTIFICATION</scope>
</reference>
<dbReference type="SMART" id="SM00230">
    <property type="entry name" value="CysPc"/>
    <property type="match status" value="1"/>
</dbReference>
<dbReference type="EC" id="3.4.22.54" evidence="7"/>
<dbReference type="Pfam" id="PF00648">
    <property type="entry name" value="Peptidase_C2"/>
    <property type="match status" value="1"/>
</dbReference>
<dbReference type="PROSITE" id="PS50203">
    <property type="entry name" value="CALPAIN_CAT"/>
    <property type="match status" value="1"/>
</dbReference>
<organism evidence="10 11">
    <name type="scientific">Takifugu rubripes</name>
    <name type="common">Japanese pufferfish</name>
    <name type="synonym">Fugu rubripes</name>
    <dbReference type="NCBI Taxonomy" id="31033"/>
    <lineage>
        <taxon>Eukaryota</taxon>
        <taxon>Metazoa</taxon>
        <taxon>Chordata</taxon>
        <taxon>Craniata</taxon>
        <taxon>Vertebrata</taxon>
        <taxon>Euteleostomi</taxon>
        <taxon>Actinopterygii</taxon>
        <taxon>Neopterygii</taxon>
        <taxon>Teleostei</taxon>
        <taxon>Neoteleostei</taxon>
        <taxon>Acanthomorphata</taxon>
        <taxon>Eupercaria</taxon>
        <taxon>Tetraodontiformes</taxon>
        <taxon>Tetradontoidea</taxon>
        <taxon>Tetraodontidae</taxon>
        <taxon>Takifugu</taxon>
    </lineage>
</organism>
<dbReference type="PROSITE" id="PS00139">
    <property type="entry name" value="THIOL_PROTEASE_CYS"/>
    <property type="match status" value="1"/>
</dbReference>
<dbReference type="SUPFAM" id="SSF54001">
    <property type="entry name" value="Cysteine proteinases"/>
    <property type="match status" value="1"/>
</dbReference>
<keyword evidence="11" id="KW-1185">Reference proteome</keyword>
<dbReference type="GeneTree" id="ENSGT00940000156092"/>
<evidence type="ECO:0000256" key="7">
    <source>
        <dbReference type="RuleBase" id="RU367132"/>
    </source>
</evidence>
<dbReference type="FunFam" id="2.60.120.380:FF:000002">
    <property type="entry name" value="calpain-3 isoform X1"/>
    <property type="match status" value="1"/>
</dbReference>
<reference evidence="10 11" key="1">
    <citation type="journal article" date="2011" name="Genome Biol. Evol.">
        <title>Integration of the genetic map and genome assembly of fugu facilitates insights into distinct features of genome evolution in teleosts and mammals.</title>
        <authorList>
            <person name="Kai W."/>
            <person name="Kikuchi K."/>
            <person name="Tohari S."/>
            <person name="Chew A.K."/>
            <person name="Tay A."/>
            <person name="Fujiwara A."/>
            <person name="Hosoya S."/>
            <person name="Suetake H."/>
            <person name="Naruse K."/>
            <person name="Brenner S."/>
            <person name="Suzuki Y."/>
            <person name="Venkatesh B."/>
        </authorList>
    </citation>
    <scope>NUCLEOTIDE SEQUENCE [LARGE SCALE GENOMIC DNA]</scope>
</reference>
<dbReference type="InterPro" id="IPR011992">
    <property type="entry name" value="EF-hand-dom_pair"/>
</dbReference>
<dbReference type="FunFam" id="3.90.70.10:FF:000001">
    <property type="entry name" value="Calpain-1 catalytic subunit"/>
    <property type="match status" value="1"/>
</dbReference>
<keyword evidence="7" id="KW-0963">Cytoplasm</keyword>
<dbReference type="CDD" id="cd00044">
    <property type="entry name" value="CysPc"/>
    <property type="match status" value="1"/>
</dbReference>
<comment type="function">
    <text evidence="7">Calcium-regulated non-lysosomal thiol-protease.</text>
</comment>
<keyword evidence="7" id="KW-0106">Calcium</keyword>
<evidence type="ECO:0000256" key="1">
    <source>
        <dbReference type="ARBA" id="ARBA00007623"/>
    </source>
</evidence>
<dbReference type="InterPro" id="IPR038765">
    <property type="entry name" value="Papain-like_cys_pep_sf"/>
</dbReference>
<dbReference type="Ensembl" id="ENSTRUT00000069681.1">
    <property type="protein sequence ID" value="ENSTRUP00000087192.1"/>
    <property type="gene ID" value="ENSTRUG00000018064.3"/>
</dbReference>
<comment type="catalytic activity">
    <reaction evidence="7">
        <text>Broad endopeptidase activity.</text>
        <dbReference type="EC" id="3.4.22.54"/>
    </reaction>
</comment>
<keyword evidence="3 6" id="KW-0378">Hydrolase</keyword>
<feature type="domain" description="Calpain catalytic" evidence="8">
    <location>
        <begin position="75"/>
        <end position="372"/>
    </location>
</feature>
<keyword evidence="2 6" id="KW-0645">Protease</keyword>